<gene>
    <name evidence="5" type="ORF">MNBD_GAMMA20-2235</name>
</gene>
<organism evidence="5">
    <name type="scientific">hydrothermal vent metagenome</name>
    <dbReference type="NCBI Taxonomy" id="652676"/>
    <lineage>
        <taxon>unclassified sequences</taxon>
        <taxon>metagenomes</taxon>
        <taxon>ecological metagenomes</taxon>
    </lineage>
</organism>
<keyword evidence="1" id="KW-0479">Metal-binding</keyword>
<name>A0A3B1AJM2_9ZZZZ</name>
<evidence type="ECO:0000256" key="2">
    <source>
        <dbReference type="ARBA" id="ARBA00022771"/>
    </source>
</evidence>
<accession>A0A3B1AJM2</accession>
<dbReference type="Pfam" id="PF01258">
    <property type="entry name" value="zf-dskA_traR"/>
    <property type="match status" value="1"/>
</dbReference>
<feature type="domain" description="Zinc finger DksA/TraR C4-type" evidence="4">
    <location>
        <begin position="83"/>
        <end position="118"/>
    </location>
</feature>
<reference evidence="5" key="1">
    <citation type="submission" date="2018-06" db="EMBL/GenBank/DDBJ databases">
        <authorList>
            <person name="Zhirakovskaya E."/>
        </authorList>
    </citation>
    <scope>NUCLEOTIDE SEQUENCE</scope>
</reference>
<dbReference type="SUPFAM" id="SSF57716">
    <property type="entry name" value="Glucocorticoid receptor-like (DNA-binding domain)"/>
    <property type="match status" value="1"/>
</dbReference>
<keyword evidence="2" id="KW-0863">Zinc-finger</keyword>
<proteinExistence type="predicted"/>
<evidence type="ECO:0000256" key="1">
    <source>
        <dbReference type="ARBA" id="ARBA00022723"/>
    </source>
</evidence>
<dbReference type="AlphaFoldDB" id="A0A3B1AJM2"/>
<evidence type="ECO:0000259" key="4">
    <source>
        <dbReference type="Pfam" id="PF01258"/>
    </source>
</evidence>
<dbReference type="GO" id="GO:0008270">
    <property type="term" value="F:zinc ion binding"/>
    <property type="evidence" value="ECO:0007669"/>
    <property type="project" value="UniProtKB-KW"/>
</dbReference>
<dbReference type="PANTHER" id="PTHR33823">
    <property type="entry name" value="RNA POLYMERASE-BINDING TRANSCRIPTION FACTOR DKSA-RELATED"/>
    <property type="match status" value="1"/>
</dbReference>
<evidence type="ECO:0000256" key="3">
    <source>
        <dbReference type="ARBA" id="ARBA00022833"/>
    </source>
</evidence>
<dbReference type="InterPro" id="IPR000962">
    <property type="entry name" value="Znf_DskA_TraR"/>
</dbReference>
<dbReference type="PROSITE" id="PS51128">
    <property type="entry name" value="ZF_DKSA_2"/>
    <property type="match status" value="1"/>
</dbReference>
<sequence length="120" mass="13337">MRDDSKLDLTHFRHLLLQRRAKLQDMAKTGAAAARTVALDQTRVGRLSRMDALQGQAMSQETIRRRGLELQRISEALAAIDEGEYGDCQVCDAPIVQARLNIDPTTRLCIACAEQSEQNG</sequence>
<dbReference type="EMBL" id="UOFU01000189">
    <property type="protein sequence ID" value="VAX00064.1"/>
    <property type="molecule type" value="Genomic_DNA"/>
</dbReference>
<dbReference type="Gene3D" id="1.20.120.910">
    <property type="entry name" value="DksA, coiled-coil domain"/>
    <property type="match status" value="1"/>
</dbReference>
<protein>
    <recommendedName>
        <fullName evidence="4">Zinc finger DksA/TraR C4-type domain-containing protein</fullName>
    </recommendedName>
</protein>
<dbReference type="PANTHER" id="PTHR33823:SF4">
    <property type="entry name" value="GENERAL STRESS PROTEIN 16O"/>
    <property type="match status" value="1"/>
</dbReference>
<evidence type="ECO:0000313" key="5">
    <source>
        <dbReference type="EMBL" id="VAX00064.1"/>
    </source>
</evidence>
<keyword evidence="3" id="KW-0862">Zinc</keyword>